<proteinExistence type="predicted"/>
<evidence type="ECO:0000313" key="2">
    <source>
        <dbReference type="Proteomes" id="UP000014242"/>
    </source>
</evidence>
<evidence type="ECO:0000313" key="1">
    <source>
        <dbReference type="EMBL" id="ENN91056.1"/>
    </source>
</evidence>
<organism evidence="1 2">
    <name type="scientific">Bartonella schoenbuchensis m07a</name>
    <dbReference type="NCBI Taxonomy" id="1094496"/>
    <lineage>
        <taxon>Bacteria</taxon>
        <taxon>Pseudomonadati</taxon>
        <taxon>Pseudomonadota</taxon>
        <taxon>Alphaproteobacteria</taxon>
        <taxon>Hyphomicrobiales</taxon>
        <taxon>Bartonellaceae</taxon>
        <taxon>Bartonella</taxon>
    </lineage>
</organism>
<dbReference type="Proteomes" id="UP000014242">
    <property type="component" value="Unassembled WGS sequence"/>
</dbReference>
<name>N6VCQ5_9HYPH</name>
<dbReference type="AlphaFoldDB" id="N6VCQ5"/>
<protein>
    <submittedName>
        <fullName evidence="1">Uncharacterized protein</fullName>
    </submittedName>
</protein>
<keyword evidence="2" id="KW-1185">Reference proteome</keyword>
<dbReference type="PATRIC" id="fig|1094496.3.peg.1093"/>
<comment type="caution">
    <text evidence="1">The sequence shown here is derived from an EMBL/GenBank/DDBJ whole genome shotgun (WGS) entry which is preliminary data.</text>
</comment>
<dbReference type="HOGENOM" id="CLU_1792670_0_0_5"/>
<gene>
    <name evidence="1" type="ORF">m07a_10650</name>
</gene>
<dbReference type="EMBL" id="AGWC01000005">
    <property type="protein sequence ID" value="ENN91056.1"/>
    <property type="molecule type" value="Genomic_DNA"/>
</dbReference>
<reference evidence="1 2" key="1">
    <citation type="journal article" date="2013" name="PLoS Genet.">
        <title>A gene transfer agent and a dynamic repertoire of secretion systems hold the keys to the explosive radiation of the emerging pathogen Bartonella.</title>
        <authorList>
            <person name="Guy L."/>
            <person name="Nystedt B."/>
            <person name="Toft C."/>
            <person name="Zaremba-Niedzwiedzka K."/>
            <person name="Berglund E.C."/>
            <person name="Granberg F."/>
            <person name="Naslund K."/>
            <person name="Eriksson A.S."/>
            <person name="Andersson S.G."/>
        </authorList>
    </citation>
    <scope>NUCLEOTIDE SEQUENCE [LARGE SCALE GENOMIC DNA]</scope>
    <source>
        <strain evidence="2">m07a</strain>
    </source>
</reference>
<sequence>MFHIPEKIRFLKTHHNGDATLEQDALLTSKTNIQWQKIFDDLLFYVYNSCQGKNKRKNPNISFQKDVIDFFHDHDAVEQRIAAINYYLSDRLFKNDFDYCEIKRCWEFSGFDDFYLIAQVDGSVFSLYKGDEKYRKIFYSKVVNKNPL</sequence>
<dbReference type="eggNOG" id="ENOG50313XP">
    <property type="taxonomic scope" value="Bacteria"/>
</dbReference>
<accession>N6VCQ5</accession>
<dbReference type="RefSeq" id="WP_010704163.1">
    <property type="nucleotide sequence ID" value="NZ_KB915628.1"/>
</dbReference>